<dbReference type="Pfam" id="PF03704">
    <property type="entry name" value="BTAD"/>
    <property type="match status" value="1"/>
</dbReference>
<dbReference type="Gene3D" id="1.10.10.10">
    <property type="entry name" value="Winged helix-like DNA-binding domain superfamily/Winged helix DNA-binding domain"/>
    <property type="match status" value="1"/>
</dbReference>
<dbReference type="SMART" id="SM01043">
    <property type="entry name" value="BTAD"/>
    <property type="match status" value="1"/>
</dbReference>
<evidence type="ECO:0000256" key="1">
    <source>
        <dbReference type="ARBA" id="ARBA00023015"/>
    </source>
</evidence>
<dbReference type="CDD" id="cd02440">
    <property type="entry name" value="AdoMet_MTases"/>
    <property type="match status" value="1"/>
</dbReference>
<dbReference type="SUPFAM" id="SSF53335">
    <property type="entry name" value="S-adenosyl-L-methionine-dependent methyltransferases"/>
    <property type="match status" value="1"/>
</dbReference>
<dbReference type="Proteomes" id="UP000669179">
    <property type="component" value="Unassembled WGS sequence"/>
</dbReference>
<dbReference type="InterPro" id="IPR006764">
    <property type="entry name" value="SAM_dep_MeTrfase_SAV2177_type"/>
</dbReference>
<dbReference type="CDD" id="cd15831">
    <property type="entry name" value="BTAD"/>
    <property type="match status" value="1"/>
</dbReference>
<sequence length="529" mass="58642">MMESHGRSMDISVLGLTGVVIDGQDVQLSRAQRRLLSALVVLSRPVSAETLKEIFWDAADDTAKDHTGDLTSLIHKTRKRLPPDRLVLHDGGYLLQLHAEDRVDIHRFRELVKQARVVHSHSPFEAAGCYQQAVDLFGPRPLPDVPDHPELIAHTHHLLTELQDAREGLAGVRLALGQHRQILPELRQWVAQDPWNEYMRQQLMLALYRDGRKAEALKMYEEARHLLADSATDAQPGQLLQKVLSRILIDDPDLDLRSRIAQPPPVPESNAIAADRPVPARMLNFLKGGKDNYQPDRDAAREVMRVTPGLADMAVLHAEWRRRVIIDLAKAGIEQFIDLGAGLPDPSNLHQIAREVIPTARIIYVDVDPVVAAHARALLLEEPSTTAFVQADLLDPEQVLLAADTQRLINFAEPIAVLLTAVVHLFPDDVSGAMPVYLDAMAPGSYLVLSVGTTDGLGEEVVDTIQQFVPLYHPRPRDEIASLYTGLEVVAPGLVRLDDWRNSRKLKGVDAQPVLAAVARKPGGHTRLI</sequence>
<dbReference type="Gene3D" id="1.25.40.10">
    <property type="entry name" value="Tetratricopeptide repeat domain"/>
    <property type="match status" value="1"/>
</dbReference>
<dbReference type="InterPro" id="IPR005158">
    <property type="entry name" value="BTAD"/>
</dbReference>
<dbReference type="EMBL" id="JAGEOJ010000011">
    <property type="protein sequence ID" value="MBO2450910.1"/>
    <property type="molecule type" value="Genomic_DNA"/>
</dbReference>
<dbReference type="InterPro" id="IPR011990">
    <property type="entry name" value="TPR-like_helical_dom_sf"/>
</dbReference>
<comment type="caution">
    <text evidence="4">The sequence shown here is derived from an EMBL/GenBank/DDBJ whole genome shotgun (WGS) entry which is preliminary data.</text>
</comment>
<keyword evidence="4" id="KW-0808">Transferase</keyword>
<accession>A0A939TC60</accession>
<keyword evidence="2" id="KW-0804">Transcription</keyword>
<dbReference type="GO" id="GO:0032259">
    <property type="term" value="P:methylation"/>
    <property type="evidence" value="ECO:0007669"/>
    <property type="project" value="UniProtKB-KW"/>
</dbReference>
<dbReference type="GO" id="GO:0006355">
    <property type="term" value="P:regulation of DNA-templated transcription"/>
    <property type="evidence" value="ECO:0007669"/>
    <property type="project" value="TreeGrafter"/>
</dbReference>
<evidence type="ECO:0000256" key="2">
    <source>
        <dbReference type="ARBA" id="ARBA00023163"/>
    </source>
</evidence>
<evidence type="ECO:0000313" key="4">
    <source>
        <dbReference type="EMBL" id="MBO2450910.1"/>
    </source>
</evidence>
<dbReference type="InterPro" id="IPR029063">
    <property type="entry name" value="SAM-dependent_MTases_sf"/>
</dbReference>
<dbReference type="InterPro" id="IPR051677">
    <property type="entry name" value="AfsR-DnrI-RedD_regulator"/>
</dbReference>
<evidence type="ECO:0000259" key="3">
    <source>
        <dbReference type="SMART" id="SM01043"/>
    </source>
</evidence>
<dbReference type="AlphaFoldDB" id="A0A939TC60"/>
<organism evidence="4 5">
    <name type="scientific">Actinomadura barringtoniae</name>
    <dbReference type="NCBI Taxonomy" id="1427535"/>
    <lineage>
        <taxon>Bacteria</taxon>
        <taxon>Bacillati</taxon>
        <taxon>Actinomycetota</taxon>
        <taxon>Actinomycetes</taxon>
        <taxon>Streptosporangiales</taxon>
        <taxon>Thermomonosporaceae</taxon>
        <taxon>Actinomadura</taxon>
    </lineage>
</organism>
<gene>
    <name evidence="4" type="ORF">J4573_27700</name>
</gene>
<dbReference type="GO" id="GO:0003677">
    <property type="term" value="F:DNA binding"/>
    <property type="evidence" value="ECO:0007669"/>
    <property type="project" value="TreeGrafter"/>
</dbReference>
<keyword evidence="1" id="KW-0805">Transcription regulation</keyword>
<dbReference type="InterPro" id="IPR036388">
    <property type="entry name" value="WH-like_DNA-bd_sf"/>
</dbReference>
<dbReference type="SUPFAM" id="SSF48452">
    <property type="entry name" value="TPR-like"/>
    <property type="match status" value="1"/>
</dbReference>
<feature type="domain" description="Bacterial transcriptional activator" evidence="3">
    <location>
        <begin position="103"/>
        <end position="248"/>
    </location>
</feature>
<keyword evidence="4" id="KW-0489">Methyltransferase</keyword>
<protein>
    <submittedName>
        <fullName evidence="4">SAM-dependent methyltransferase</fullName>
    </submittedName>
</protein>
<dbReference type="GO" id="GO:0008168">
    <property type="term" value="F:methyltransferase activity"/>
    <property type="evidence" value="ECO:0007669"/>
    <property type="project" value="UniProtKB-KW"/>
</dbReference>
<dbReference type="PANTHER" id="PTHR35807:SF1">
    <property type="entry name" value="TRANSCRIPTIONAL REGULATOR REDD"/>
    <property type="match status" value="1"/>
</dbReference>
<dbReference type="Pfam" id="PF04672">
    <property type="entry name" value="Methyltransf_19"/>
    <property type="match status" value="1"/>
</dbReference>
<dbReference type="PANTHER" id="PTHR35807">
    <property type="entry name" value="TRANSCRIPTIONAL REGULATOR REDD-RELATED"/>
    <property type="match status" value="1"/>
</dbReference>
<proteinExistence type="predicted"/>
<dbReference type="Gene3D" id="3.40.50.150">
    <property type="entry name" value="Vaccinia Virus protein VP39"/>
    <property type="match status" value="1"/>
</dbReference>
<name>A0A939TC60_9ACTN</name>
<reference evidence="4" key="1">
    <citation type="submission" date="2021-03" db="EMBL/GenBank/DDBJ databases">
        <authorList>
            <person name="Kanchanasin P."/>
            <person name="Saeng-In P."/>
            <person name="Phongsopitanun W."/>
            <person name="Yuki M."/>
            <person name="Kudo T."/>
            <person name="Ohkuma M."/>
            <person name="Tanasupawat S."/>
        </authorList>
    </citation>
    <scope>NUCLEOTIDE SEQUENCE</scope>
    <source>
        <strain evidence="4">GKU 128</strain>
    </source>
</reference>
<evidence type="ECO:0000313" key="5">
    <source>
        <dbReference type="Proteomes" id="UP000669179"/>
    </source>
</evidence>
<keyword evidence="5" id="KW-1185">Reference proteome</keyword>
<dbReference type="RefSeq" id="WP_208258784.1">
    <property type="nucleotide sequence ID" value="NZ_JAGEOJ010000011.1"/>
</dbReference>